<protein>
    <submittedName>
        <fullName evidence="11">Motility protein A</fullName>
    </submittedName>
</protein>
<dbReference type="GO" id="GO:0005886">
    <property type="term" value="C:plasma membrane"/>
    <property type="evidence" value="ECO:0007669"/>
    <property type="project" value="UniProtKB-SubCell"/>
</dbReference>
<evidence type="ECO:0000256" key="1">
    <source>
        <dbReference type="ARBA" id="ARBA00004651"/>
    </source>
</evidence>
<dbReference type="InterPro" id="IPR002898">
    <property type="entry name" value="MotA_ExbB_proton_chnl"/>
</dbReference>
<keyword evidence="7 9" id="KW-1133">Transmembrane helix</keyword>
<dbReference type="AlphaFoldDB" id="A0A9D1CG87"/>
<comment type="similarity">
    <text evidence="2">Belongs to the MotA family.</text>
</comment>
<evidence type="ECO:0000256" key="8">
    <source>
        <dbReference type="ARBA" id="ARBA00023136"/>
    </source>
</evidence>
<dbReference type="InterPro" id="IPR047055">
    <property type="entry name" value="MotA-like"/>
</dbReference>
<keyword evidence="6" id="KW-0283">Flagellar rotation</keyword>
<evidence type="ECO:0000256" key="3">
    <source>
        <dbReference type="ARBA" id="ARBA00022448"/>
    </source>
</evidence>
<sequence>MDIATIIGLIAAWVLIALAIATSGGFAGFLNIPSLIIVVGGTFSALLMAYSLPDFIAGLKSFMKALKPGVPPFEEEVAYIVNIAQKARKDGILSLENELTEYYSHDPFLGNAIKMIVDGADAETLEKVLEAMLENEEKKWKLEIGFWDQFAALAPAYGMIGTLIGLIQMLKNLNDPSTLGPAMAVALITTLYGALMANAFAGPIANKLKTYAERALLIKQVYAEGLLMILKGENPRVIEQKLAMLAGVQLSSE</sequence>
<dbReference type="GO" id="GO:0071978">
    <property type="term" value="P:bacterial-type flagellum-dependent swarming motility"/>
    <property type="evidence" value="ECO:0007669"/>
    <property type="project" value="InterPro"/>
</dbReference>
<dbReference type="PANTHER" id="PTHR30433">
    <property type="entry name" value="CHEMOTAXIS PROTEIN MOTA"/>
    <property type="match status" value="1"/>
</dbReference>
<evidence type="ECO:0000256" key="9">
    <source>
        <dbReference type="SAM" id="Phobius"/>
    </source>
</evidence>
<reference evidence="11" key="1">
    <citation type="journal article" date="2020" name="ISME J.">
        <title>Gammaproteobacteria mediating utilization of methyl-, sulfur- and petroleum organic compounds in deep ocean hydrothermal plumes.</title>
        <authorList>
            <person name="Zhou Z."/>
            <person name="Liu Y."/>
            <person name="Pan J."/>
            <person name="Cron B.R."/>
            <person name="Toner B.M."/>
            <person name="Anantharaman K."/>
            <person name="Breier J.A."/>
            <person name="Dick G.J."/>
            <person name="Li M."/>
        </authorList>
    </citation>
    <scope>NUCLEOTIDE SEQUENCE</scope>
    <source>
        <strain evidence="11">SZUA-1501</strain>
    </source>
</reference>
<keyword evidence="8 9" id="KW-0472">Membrane</keyword>
<evidence type="ECO:0000256" key="6">
    <source>
        <dbReference type="ARBA" id="ARBA00022779"/>
    </source>
</evidence>
<gene>
    <name evidence="11" type="ORF">EYH37_02750</name>
</gene>
<dbReference type="InterPro" id="IPR000540">
    <property type="entry name" value="Flag_MotA_CS"/>
</dbReference>
<dbReference type="GO" id="GO:0006935">
    <property type="term" value="P:chemotaxis"/>
    <property type="evidence" value="ECO:0007669"/>
    <property type="project" value="InterPro"/>
</dbReference>
<feature type="transmembrane region" description="Helical" evidence="9">
    <location>
        <begin position="150"/>
        <end position="170"/>
    </location>
</feature>
<evidence type="ECO:0000256" key="5">
    <source>
        <dbReference type="ARBA" id="ARBA00022692"/>
    </source>
</evidence>
<evidence type="ECO:0000256" key="7">
    <source>
        <dbReference type="ARBA" id="ARBA00022989"/>
    </source>
</evidence>
<keyword evidence="5 9" id="KW-0812">Transmembrane</keyword>
<name>A0A9D1CG87_AQUAO</name>
<dbReference type="PROSITE" id="PS01307">
    <property type="entry name" value="MOTA"/>
    <property type="match status" value="1"/>
</dbReference>
<feature type="transmembrane region" description="Helical" evidence="9">
    <location>
        <begin position="182"/>
        <end position="201"/>
    </location>
</feature>
<organism evidence="11 12">
    <name type="scientific">Aquifex aeolicus</name>
    <dbReference type="NCBI Taxonomy" id="63363"/>
    <lineage>
        <taxon>Bacteria</taxon>
        <taxon>Pseudomonadati</taxon>
        <taxon>Aquificota</taxon>
        <taxon>Aquificia</taxon>
        <taxon>Aquificales</taxon>
        <taxon>Aquificaceae</taxon>
        <taxon>Aquifex</taxon>
    </lineage>
</organism>
<evidence type="ECO:0000313" key="11">
    <source>
        <dbReference type="EMBL" id="HIP98273.1"/>
    </source>
</evidence>
<dbReference type="Proteomes" id="UP000606463">
    <property type="component" value="Unassembled WGS sequence"/>
</dbReference>
<feature type="transmembrane region" description="Helical" evidence="9">
    <location>
        <begin position="7"/>
        <end position="29"/>
    </location>
</feature>
<keyword evidence="3" id="KW-0813">Transport</keyword>
<keyword evidence="4" id="KW-1003">Cell membrane</keyword>
<accession>A0A9D1CG87</accession>
<evidence type="ECO:0000259" key="10">
    <source>
        <dbReference type="Pfam" id="PF01618"/>
    </source>
</evidence>
<feature type="transmembrane region" description="Helical" evidence="9">
    <location>
        <begin position="35"/>
        <end position="57"/>
    </location>
</feature>
<evidence type="ECO:0000256" key="2">
    <source>
        <dbReference type="ARBA" id="ARBA00008038"/>
    </source>
</evidence>
<dbReference type="PANTHER" id="PTHR30433:SF2">
    <property type="entry name" value="MOTILITY PROTEIN A"/>
    <property type="match status" value="1"/>
</dbReference>
<dbReference type="EMBL" id="DQVE01000029">
    <property type="protein sequence ID" value="HIP98273.1"/>
    <property type="molecule type" value="Genomic_DNA"/>
</dbReference>
<comment type="caution">
    <text evidence="11">The sequence shown here is derived from an EMBL/GenBank/DDBJ whole genome shotgun (WGS) entry which is preliminary data.</text>
</comment>
<dbReference type="Pfam" id="PF01618">
    <property type="entry name" value="MotA_ExbB"/>
    <property type="match status" value="1"/>
</dbReference>
<comment type="subcellular location">
    <subcellularLocation>
        <location evidence="1">Cell membrane</location>
        <topology evidence="1">Multi-pass membrane protein</topology>
    </subcellularLocation>
</comment>
<feature type="domain" description="MotA/TolQ/ExbB proton channel" evidence="10">
    <location>
        <begin position="105"/>
        <end position="216"/>
    </location>
</feature>
<evidence type="ECO:0000256" key="4">
    <source>
        <dbReference type="ARBA" id="ARBA00022475"/>
    </source>
</evidence>
<proteinExistence type="inferred from homology"/>
<evidence type="ECO:0000313" key="12">
    <source>
        <dbReference type="Proteomes" id="UP000606463"/>
    </source>
</evidence>